<proteinExistence type="predicted"/>
<protein>
    <submittedName>
        <fullName evidence="2">Uncharacterized protein</fullName>
    </submittedName>
</protein>
<keyword evidence="1" id="KW-0472">Membrane</keyword>
<name>A0A166AUA2_9AGAM</name>
<organism evidence="2 3">
    <name type="scientific">Sistotremastrum suecicum HHB10207 ss-3</name>
    <dbReference type="NCBI Taxonomy" id="1314776"/>
    <lineage>
        <taxon>Eukaryota</taxon>
        <taxon>Fungi</taxon>
        <taxon>Dikarya</taxon>
        <taxon>Basidiomycota</taxon>
        <taxon>Agaricomycotina</taxon>
        <taxon>Agaricomycetes</taxon>
        <taxon>Sistotremastrales</taxon>
        <taxon>Sistotremastraceae</taxon>
        <taxon>Sistotremastrum</taxon>
    </lineage>
</organism>
<keyword evidence="3" id="KW-1185">Reference proteome</keyword>
<evidence type="ECO:0000256" key="1">
    <source>
        <dbReference type="SAM" id="Phobius"/>
    </source>
</evidence>
<dbReference type="EMBL" id="KV428131">
    <property type="protein sequence ID" value="KZT35682.1"/>
    <property type="molecule type" value="Genomic_DNA"/>
</dbReference>
<dbReference type="AlphaFoldDB" id="A0A166AUA2"/>
<keyword evidence="1" id="KW-0812">Transmembrane</keyword>
<accession>A0A166AUA2</accession>
<keyword evidence="1" id="KW-1133">Transmembrane helix</keyword>
<evidence type="ECO:0000313" key="3">
    <source>
        <dbReference type="Proteomes" id="UP000076798"/>
    </source>
</evidence>
<dbReference type="Proteomes" id="UP000076798">
    <property type="component" value="Unassembled WGS sequence"/>
</dbReference>
<reference evidence="2 3" key="1">
    <citation type="journal article" date="2016" name="Mol. Biol. Evol.">
        <title>Comparative Genomics of Early-Diverging Mushroom-Forming Fungi Provides Insights into the Origins of Lignocellulose Decay Capabilities.</title>
        <authorList>
            <person name="Nagy L.G."/>
            <person name="Riley R."/>
            <person name="Tritt A."/>
            <person name="Adam C."/>
            <person name="Daum C."/>
            <person name="Floudas D."/>
            <person name="Sun H."/>
            <person name="Yadav J.S."/>
            <person name="Pangilinan J."/>
            <person name="Larsson K.H."/>
            <person name="Matsuura K."/>
            <person name="Barry K."/>
            <person name="Labutti K."/>
            <person name="Kuo R."/>
            <person name="Ohm R.A."/>
            <person name="Bhattacharya S.S."/>
            <person name="Shirouzu T."/>
            <person name="Yoshinaga Y."/>
            <person name="Martin F.M."/>
            <person name="Grigoriev I.V."/>
            <person name="Hibbett D.S."/>
        </authorList>
    </citation>
    <scope>NUCLEOTIDE SEQUENCE [LARGE SCALE GENOMIC DNA]</scope>
    <source>
        <strain evidence="2 3">HHB10207 ss-3</strain>
    </source>
</reference>
<evidence type="ECO:0000313" key="2">
    <source>
        <dbReference type="EMBL" id="KZT35682.1"/>
    </source>
</evidence>
<gene>
    <name evidence="2" type="ORF">SISSUDRAFT_136653</name>
</gene>
<feature type="transmembrane region" description="Helical" evidence="1">
    <location>
        <begin position="174"/>
        <end position="190"/>
    </location>
</feature>
<sequence length="191" mass="21455">MESEARKRSDSSISTQTKTVEYKVDLAKLDVLEYLPDVPEPLSWTPIVYGRPRVCSRLCPIFFSELDPRLRFPGQFPRGQSLGSDSAIPRPDRLAKVRSGCKGLRTTSSLVLYSPCSETVRLHLHATIRHRTASTFRWFLTVKFCTGTTTSLKLAVMTVEIGALFKLRHTSSQLTNFVLTLFMVVLMVSVG</sequence>